<feature type="non-terminal residue" evidence="1">
    <location>
        <position position="1"/>
    </location>
</feature>
<dbReference type="Proteomes" id="UP000478052">
    <property type="component" value="Unassembled WGS sequence"/>
</dbReference>
<evidence type="ECO:0000313" key="1">
    <source>
        <dbReference type="EMBL" id="KAF0767954.1"/>
    </source>
</evidence>
<comment type="caution">
    <text evidence="1">The sequence shown here is derived from an EMBL/GenBank/DDBJ whole genome shotgun (WGS) entry which is preliminary data.</text>
</comment>
<evidence type="ECO:0000313" key="2">
    <source>
        <dbReference type="Proteomes" id="UP000478052"/>
    </source>
</evidence>
<dbReference type="EMBL" id="VUJU01000863">
    <property type="protein sequence ID" value="KAF0767954.1"/>
    <property type="molecule type" value="Genomic_DNA"/>
</dbReference>
<gene>
    <name evidence="1" type="ORF">FWK35_00012055</name>
</gene>
<reference evidence="1 2" key="1">
    <citation type="submission" date="2019-08" db="EMBL/GenBank/DDBJ databases">
        <title>Whole genome of Aphis craccivora.</title>
        <authorList>
            <person name="Voronova N.V."/>
            <person name="Shulinski R.S."/>
            <person name="Bandarenka Y.V."/>
            <person name="Zhorov D.G."/>
            <person name="Warner D."/>
        </authorList>
    </citation>
    <scope>NUCLEOTIDE SEQUENCE [LARGE SCALE GENOMIC DNA]</scope>
    <source>
        <strain evidence="1">180601</strain>
        <tissue evidence="1">Whole Body</tissue>
    </source>
</reference>
<organism evidence="1 2">
    <name type="scientific">Aphis craccivora</name>
    <name type="common">Cowpea aphid</name>
    <dbReference type="NCBI Taxonomy" id="307492"/>
    <lineage>
        <taxon>Eukaryota</taxon>
        <taxon>Metazoa</taxon>
        <taxon>Ecdysozoa</taxon>
        <taxon>Arthropoda</taxon>
        <taxon>Hexapoda</taxon>
        <taxon>Insecta</taxon>
        <taxon>Pterygota</taxon>
        <taxon>Neoptera</taxon>
        <taxon>Paraneoptera</taxon>
        <taxon>Hemiptera</taxon>
        <taxon>Sternorrhyncha</taxon>
        <taxon>Aphidomorpha</taxon>
        <taxon>Aphidoidea</taxon>
        <taxon>Aphididae</taxon>
        <taxon>Aphidini</taxon>
        <taxon>Aphis</taxon>
        <taxon>Aphis</taxon>
    </lineage>
</organism>
<name>A0A6G0ZAQ3_APHCR</name>
<sequence length="34" mass="3651">RNNTPISNFGGGFDSLVNLVGALGKSFFEFPNSF</sequence>
<keyword evidence="2" id="KW-1185">Reference proteome</keyword>
<proteinExistence type="predicted"/>
<protein>
    <submittedName>
        <fullName evidence="1">Uncharacterized protein</fullName>
    </submittedName>
</protein>
<accession>A0A6G0ZAQ3</accession>
<dbReference type="AlphaFoldDB" id="A0A6G0ZAQ3"/>